<keyword evidence="7" id="KW-0539">Nucleus</keyword>
<feature type="compositionally biased region" description="Basic residues" evidence="9">
    <location>
        <begin position="223"/>
        <end position="236"/>
    </location>
</feature>
<feature type="coiled-coil region" evidence="8">
    <location>
        <begin position="23"/>
        <end position="63"/>
    </location>
</feature>
<evidence type="ECO:0000256" key="4">
    <source>
        <dbReference type="ARBA" id="ARBA00022728"/>
    </source>
</evidence>
<organism evidence="11 12">
    <name type="scientific">Pseudozyma flocculosa</name>
    <dbReference type="NCBI Taxonomy" id="84751"/>
    <lineage>
        <taxon>Eukaryota</taxon>
        <taxon>Fungi</taxon>
        <taxon>Dikarya</taxon>
        <taxon>Basidiomycota</taxon>
        <taxon>Ustilaginomycotina</taxon>
        <taxon>Ustilaginomycetes</taxon>
        <taxon>Ustilaginales</taxon>
        <taxon>Ustilaginaceae</taxon>
        <taxon>Pseudozyma</taxon>
    </lineage>
</organism>
<keyword evidence="5 8" id="KW-0175">Coiled coil</keyword>
<feature type="coiled-coil region" evidence="8">
    <location>
        <begin position="467"/>
        <end position="494"/>
    </location>
</feature>
<protein>
    <recommendedName>
        <fullName evidence="10">CBF1-interacting co-repressor CIR N-terminal domain-containing protein</fullName>
    </recommendedName>
</protein>
<dbReference type="Pfam" id="PF10197">
    <property type="entry name" value="Cir_N"/>
    <property type="match status" value="1"/>
</dbReference>
<evidence type="ECO:0000256" key="3">
    <source>
        <dbReference type="ARBA" id="ARBA00022664"/>
    </source>
</evidence>
<evidence type="ECO:0000256" key="7">
    <source>
        <dbReference type="ARBA" id="ARBA00023242"/>
    </source>
</evidence>
<comment type="subcellular location">
    <subcellularLocation>
        <location evidence="1">Nucleus</location>
    </subcellularLocation>
</comment>
<evidence type="ECO:0000256" key="6">
    <source>
        <dbReference type="ARBA" id="ARBA00023187"/>
    </source>
</evidence>
<dbReference type="EMBL" id="OOIP01000017">
    <property type="protein sequence ID" value="SPO39947.1"/>
    <property type="molecule type" value="Genomic_DNA"/>
</dbReference>
<reference evidence="11 12" key="1">
    <citation type="submission" date="2018-03" db="EMBL/GenBank/DDBJ databases">
        <authorList>
            <person name="Guldener U."/>
        </authorList>
    </citation>
    <scope>NUCLEOTIDE SEQUENCE [LARGE SCALE GENOMIC DNA]</scope>
    <source>
        <strain evidence="11 12">DAOM196992</strain>
    </source>
</reference>
<evidence type="ECO:0000256" key="1">
    <source>
        <dbReference type="ARBA" id="ARBA00004123"/>
    </source>
</evidence>
<comment type="similarity">
    <text evidence="2">Belongs to the CWC25 family.</text>
</comment>
<evidence type="ECO:0000313" key="11">
    <source>
        <dbReference type="EMBL" id="SPO39947.1"/>
    </source>
</evidence>
<feature type="domain" description="CBF1-interacting co-repressor CIR N-terminal" evidence="10">
    <location>
        <begin position="11"/>
        <end position="47"/>
    </location>
</feature>
<proteinExistence type="inferred from homology"/>
<dbReference type="OrthoDB" id="21123at2759"/>
<dbReference type="Proteomes" id="UP000323386">
    <property type="component" value="Unassembled WGS sequence"/>
</dbReference>
<feature type="compositionally biased region" description="Basic and acidic residues" evidence="9">
    <location>
        <begin position="212"/>
        <end position="222"/>
    </location>
</feature>
<evidence type="ECO:0000256" key="8">
    <source>
        <dbReference type="SAM" id="Coils"/>
    </source>
</evidence>
<dbReference type="AlphaFoldDB" id="A0A5C3F897"/>
<feature type="compositionally biased region" description="Basic and acidic residues" evidence="9">
    <location>
        <begin position="238"/>
        <end position="268"/>
    </location>
</feature>
<evidence type="ECO:0000259" key="10">
    <source>
        <dbReference type="SMART" id="SM01083"/>
    </source>
</evidence>
<feature type="compositionally biased region" description="Low complexity" evidence="9">
    <location>
        <begin position="430"/>
        <end position="440"/>
    </location>
</feature>
<evidence type="ECO:0000256" key="5">
    <source>
        <dbReference type="ARBA" id="ARBA00023054"/>
    </source>
</evidence>
<evidence type="ECO:0000256" key="9">
    <source>
        <dbReference type="SAM" id="MobiDB-lite"/>
    </source>
</evidence>
<evidence type="ECO:0000256" key="2">
    <source>
        <dbReference type="ARBA" id="ARBA00006695"/>
    </source>
</evidence>
<feature type="compositionally biased region" description="Basic and acidic residues" evidence="9">
    <location>
        <begin position="171"/>
        <end position="180"/>
    </location>
</feature>
<sequence>MGGGDLNMKKSWHPLLHVNQERVWKQEKKALEERKKLEELRRERQQEREMQELQRLQEEAGGKKRLDKIDWMYATPAAANAPSANDLEDYLLGKKRVDQMLRGDEAQKVSKSDTSSFISLQNANTARDTAAKVREDPMLAIKQQEQAAYEALLRDPTRLRQMRQKAGLPDTADRKESKEERRRRKDEKRRRREEQADHRGHASSSSSRHHRDRDGDRDDDRHGHHRSSHRHRHGHGHGGYDDRDHDRRDDSGRHPSRYRSDDDRRNQDRGGTGGSRDHGRSRSRGSPERYGRREEEDRSRPRRRSPSPPPREGDSKRARRDDGGGSDRGCNRDERNRAHDDDDRAHDADRRAARRQTDDAGYPPRRRSRSPRPKSPSPAARADRTSPPPQRRADDGRSAWAVSDRSARDRPDRGPYQQPWPPSSGRDGGRSSSYRPGDSSAAPRSHAPTSGAGAFADAGVDAEAAAAAERQRKLDEMMNNAKTLDEQRNEYLTRVRDEEAAAAAREDELRARLLAAKARGSSDGRGQFLLDEQRRAGVGDLGERLKRGRGGLQRLD</sequence>
<dbReference type="Pfam" id="PF12542">
    <property type="entry name" value="CWC25"/>
    <property type="match status" value="1"/>
</dbReference>
<dbReference type="GO" id="GO:0000398">
    <property type="term" value="P:mRNA splicing, via spliceosome"/>
    <property type="evidence" value="ECO:0007669"/>
    <property type="project" value="TreeGrafter"/>
</dbReference>
<feature type="region of interest" description="Disordered" evidence="9">
    <location>
        <begin position="153"/>
        <end position="456"/>
    </location>
</feature>
<gene>
    <name evidence="11" type="ORF">PSFLO_05429</name>
</gene>
<evidence type="ECO:0000313" key="12">
    <source>
        <dbReference type="Proteomes" id="UP000323386"/>
    </source>
</evidence>
<keyword evidence="12" id="KW-1185">Reference proteome</keyword>
<feature type="compositionally biased region" description="Basic and acidic residues" evidence="9">
    <location>
        <begin position="311"/>
        <end position="358"/>
    </location>
</feature>
<accession>A0A5C3F897</accession>
<dbReference type="PANTHER" id="PTHR16196">
    <property type="entry name" value="CELL CYCLE CONTROL PROTEIN CWF25"/>
    <property type="match status" value="1"/>
</dbReference>
<feature type="compositionally biased region" description="Basic and acidic residues" evidence="9">
    <location>
        <begin position="275"/>
        <end position="299"/>
    </location>
</feature>
<keyword evidence="3" id="KW-0507">mRNA processing</keyword>
<keyword evidence="4" id="KW-0747">Spliceosome</keyword>
<dbReference type="PANTHER" id="PTHR16196:SF0">
    <property type="entry name" value="PRE-MRNA-SPLICING FACTOR CWC25 HOMOLOG"/>
    <property type="match status" value="1"/>
</dbReference>
<dbReference type="InterPro" id="IPR022209">
    <property type="entry name" value="CWC25"/>
</dbReference>
<dbReference type="InterPro" id="IPR051376">
    <property type="entry name" value="CWC25_splicing_factor"/>
</dbReference>
<dbReference type="GO" id="GO:0005684">
    <property type="term" value="C:U2-type spliceosomal complex"/>
    <property type="evidence" value="ECO:0007669"/>
    <property type="project" value="TreeGrafter"/>
</dbReference>
<dbReference type="SMART" id="SM01083">
    <property type="entry name" value="Cir_N"/>
    <property type="match status" value="1"/>
</dbReference>
<dbReference type="InterPro" id="IPR019339">
    <property type="entry name" value="CIR_N_dom"/>
</dbReference>
<keyword evidence="6" id="KW-0508">mRNA splicing</keyword>
<feature type="compositionally biased region" description="Basic residues" evidence="9">
    <location>
        <begin position="181"/>
        <end position="191"/>
    </location>
</feature>
<name>A0A5C3F897_9BASI</name>